<keyword evidence="3" id="KW-1185">Reference proteome</keyword>
<evidence type="ECO:0000313" key="3">
    <source>
        <dbReference type="Proteomes" id="UP001521116"/>
    </source>
</evidence>
<evidence type="ECO:0000313" key="2">
    <source>
        <dbReference type="EMBL" id="KAL1634784.1"/>
    </source>
</evidence>
<comment type="caution">
    <text evidence="2">The sequence shown here is derived from an EMBL/GenBank/DDBJ whole genome shotgun (WGS) entry which is preliminary data.</text>
</comment>
<organism evidence="2 3">
    <name type="scientific">Neofusicoccum ribis</name>
    <dbReference type="NCBI Taxonomy" id="45134"/>
    <lineage>
        <taxon>Eukaryota</taxon>
        <taxon>Fungi</taxon>
        <taxon>Dikarya</taxon>
        <taxon>Ascomycota</taxon>
        <taxon>Pezizomycotina</taxon>
        <taxon>Dothideomycetes</taxon>
        <taxon>Dothideomycetes incertae sedis</taxon>
        <taxon>Botryosphaeriales</taxon>
        <taxon>Botryosphaeriaceae</taxon>
        <taxon>Neofusicoccum</taxon>
    </lineage>
</organism>
<evidence type="ECO:0000256" key="1">
    <source>
        <dbReference type="SAM" id="MobiDB-lite"/>
    </source>
</evidence>
<proteinExistence type="predicted"/>
<feature type="region of interest" description="Disordered" evidence="1">
    <location>
        <begin position="1"/>
        <end position="58"/>
    </location>
</feature>
<dbReference type="EMBL" id="JAJVDC020000014">
    <property type="protein sequence ID" value="KAL1634784.1"/>
    <property type="molecule type" value="Genomic_DNA"/>
</dbReference>
<gene>
    <name evidence="2" type="primary">COX19</name>
    <name evidence="2" type="ORF">SLS56_002186</name>
</gene>
<reference evidence="2 3" key="1">
    <citation type="submission" date="2024-02" db="EMBL/GenBank/DDBJ databases">
        <title>De novo assembly and annotation of 12 fungi associated with fruit tree decline syndrome in Ontario, Canada.</title>
        <authorList>
            <person name="Sulman M."/>
            <person name="Ellouze W."/>
            <person name="Ilyukhin E."/>
        </authorList>
    </citation>
    <scope>NUCLEOTIDE SEQUENCE [LARGE SCALE GENOMIC DNA]</scope>
    <source>
        <strain evidence="2 3">M1-105</strain>
    </source>
</reference>
<sequence>MSTFGSPGGRTQVQKPIPNLMAPDEMKNLGFHEASNDASGKPTPTPEPQSKGASAQQQ</sequence>
<accession>A0ABR3T5E8</accession>
<dbReference type="Proteomes" id="UP001521116">
    <property type="component" value="Unassembled WGS sequence"/>
</dbReference>
<protein>
    <submittedName>
        <fullName evidence="2">Cytochrome c oxidase assembly protein cox19</fullName>
    </submittedName>
</protein>
<feature type="compositionally biased region" description="Polar residues" evidence="1">
    <location>
        <begin position="1"/>
        <end position="14"/>
    </location>
</feature>
<name>A0ABR3T5E8_9PEZI</name>